<dbReference type="Gene3D" id="2.40.50.100">
    <property type="match status" value="1"/>
</dbReference>
<organism evidence="7 8">
    <name type="scientific">Pseudobutyrivibrio ruminis</name>
    <dbReference type="NCBI Taxonomy" id="46206"/>
    <lineage>
        <taxon>Bacteria</taxon>
        <taxon>Bacillati</taxon>
        <taxon>Bacillota</taxon>
        <taxon>Clostridia</taxon>
        <taxon>Lachnospirales</taxon>
        <taxon>Lachnospiraceae</taxon>
        <taxon>Pseudobutyrivibrio</taxon>
    </lineage>
</organism>
<proteinExistence type="predicted"/>
<feature type="compositionally biased region" description="Polar residues" evidence="4">
    <location>
        <begin position="253"/>
        <end position="264"/>
    </location>
</feature>
<dbReference type="InterPro" id="IPR050465">
    <property type="entry name" value="UPF0194_transport"/>
</dbReference>
<evidence type="ECO:0000259" key="6">
    <source>
        <dbReference type="Pfam" id="PF25990"/>
    </source>
</evidence>
<keyword evidence="5" id="KW-0472">Membrane</keyword>
<feature type="region of interest" description="Disordered" evidence="4">
    <location>
        <begin position="340"/>
        <end position="370"/>
    </location>
</feature>
<sequence>MKLKEILNKLNFTNKLYEEEFLDEEIDESLDEEMSAKDRTFFKKMNKKVVACMIIAALVISSVAGVAGFKYVKAKEQDSESEPITIEVTKQNIEKTLSATGTIISAEESGQFATTASSYPVEEVYVKVGDVVKKGDPLYKLDMTTMEQTLSYQQQALNIQNQQNEIAQQNANQALADAQRNGANQINDSNRNLESAKQDQNTANRNKQNASNSLTAASNSENDAKKEMDAASSTLSSAQQKVDNLNSKITDLQNQINNPGTEQVQKTDENGQPMVDAEGNPVYETKTKDTADLQNQLSQAKTDLESAKTELSNAQSDFESKHTAYKNAVAATESAKQSVQSAGDSVSSANRSVESAQSSLNNTTDSANSNVYTQSQAIKSNELSSKSNTLSAKQEIEKSQEELSKATVYASQDGTVTNVNIVKGQTYSGTDAVVIDNVTSLKATADIDEAQIPSIQVGQKVQIKTDATGDEVLNGTVVFVSPTATKNSTKTTDATSTTASVSKSRATYRVDVQIEDANENLRLGMTAKMTFITASSENAIAVPSSDIKTADDGSKYVVIQTKDGSTKNVTVTTGISDDFYTEITGGDLKEGEMIVESDMDENSADATLESMGTDGGIYFE</sequence>
<gene>
    <name evidence="7" type="ORF">SAMN02910377_02350</name>
</gene>
<feature type="compositionally biased region" description="Polar residues" evidence="4">
    <location>
        <begin position="194"/>
        <end position="208"/>
    </location>
</feature>
<dbReference type="GO" id="GO:0030313">
    <property type="term" value="C:cell envelope"/>
    <property type="evidence" value="ECO:0007669"/>
    <property type="project" value="UniProtKB-SubCell"/>
</dbReference>
<evidence type="ECO:0000256" key="5">
    <source>
        <dbReference type="SAM" id="Phobius"/>
    </source>
</evidence>
<keyword evidence="8" id="KW-1185">Reference proteome</keyword>
<dbReference type="Proteomes" id="UP000182321">
    <property type="component" value="Unassembled WGS sequence"/>
</dbReference>
<feature type="compositionally biased region" description="Polar residues" evidence="4">
    <location>
        <begin position="231"/>
        <end position="240"/>
    </location>
</feature>
<feature type="region of interest" description="Disordered" evidence="4">
    <location>
        <begin position="253"/>
        <end position="280"/>
    </location>
</feature>
<reference evidence="8" key="1">
    <citation type="submission" date="2016-10" db="EMBL/GenBank/DDBJ databases">
        <authorList>
            <person name="Varghese N."/>
        </authorList>
    </citation>
    <scope>NUCLEOTIDE SEQUENCE [LARGE SCALE GENOMIC DNA]</scope>
    <source>
        <strain evidence="8">ACV-9</strain>
    </source>
</reference>
<accession>A0A1H7LG80</accession>
<dbReference type="Gene3D" id="2.40.30.170">
    <property type="match status" value="1"/>
</dbReference>
<evidence type="ECO:0000256" key="3">
    <source>
        <dbReference type="SAM" id="Coils"/>
    </source>
</evidence>
<evidence type="ECO:0000313" key="8">
    <source>
        <dbReference type="Proteomes" id="UP000182321"/>
    </source>
</evidence>
<dbReference type="Gene3D" id="2.40.420.20">
    <property type="match status" value="1"/>
</dbReference>
<name>A0A1H7LG80_9FIRM</name>
<evidence type="ECO:0000256" key="2">
    <source>
        <dbReference type="ARBA" id="ARBA00023054"/>
    </source>
</evidence>
<dbReference type="RefSeq" id="WP_074791997.1">
    <property type="nucleotide sequence ID" value="NZ_FNZX01000016.1"/>
</dbReference>
<evidence type="ECO:0000256" key="1">
    <source>
        <dbReference type="ARBA" id="ARBA00004196"/>
    </source>
</evidence>
<dbReference type="PANTHER" id="PTHR32347">
    <property type="entry name" value="EFFLUX SYSTEM COMPONENT YKNX-RELATED"/>
    <property type="match status" value="1"/>
</dbReference>
<feature type="region of interest" description="Disordered" evidence="4">
    <location>
        <begin position="194"/>
        <end position="240"/>
    </location>
</feature>
<feature type="transmembrane region" description="Helical" evidence="5">
    <location>
        <begin position="49"/>
        <end position="69"/>
    </location>
</feature>
<dbReference type="Gene3D" id="1.20.120.330">
    <property type="entry name" value="Nucleotidyltransferases domain 2"/>
    <property type="match status" value="1"/>
</dbReference>
<dbReference type="AlphaFoldDB" id="A0A1H7LG80"/>
<evidence type="ECO:0000313" key="7">
    <source>
        <dbReference type="EMBL" id="SEK97974.1"/>
    </source>
</evidence>
<dbReference type="InterPro" id="IPR058636">
    <property type="entry name" value="Beta-barrel_YknX"/>
</dbReference>
<protein>
    <submittedName>
        <fullName evidence="7">Barrel-sandwich domain of CusB or HlyD membrane-fusion</fullName>
    </submittedName>
</protein>
<feature type="coiled-coil region" evidence="3">
    <location>
        <begin position="290"/>
        <end position="317"/>
    </location>
</feature>
<feature type="domain" description="YknX-like beta-barrel" evidence="6">
    <location>
        <begin position="441"/>
        <end position="529"/>
    </location>
</feature>
<keyword evidence="5" id="KW-1133">Transmembrane helix</keyword>
<evidence type="ECO:0000256" key="4">
    <source>
        <dbReference type="SAM" id="MobiDB-lite"/>
    </source>
</evidence>
<keyword evidence="2 3" id="KW-0175">Coiled coil</keyword>
<feature type="compositionally biased region" description="Low complexity" evidence="4">
    <location>
        <begin position="209"/>
        <end position="221"/>
    </location>
</feature>
<comment type="subcellular location">
    <subcellularLocation>
        <location evidence="1">Cell envelope</location>
    </subcellularLocation>
</comment>
<dbReference type="Pfam" id="PF25990">
    <property type="entry name" value="Beta-barrel_YknX"/>
    <property type="match status" value="1"/>
</dbReference>
<dbReference type="EMBL" id="FNZX01000016">
    <property type="protein sequence ID" value="SEK97974.1"/>
    <property type="molecule type" value="Genomic_DNA"/>
</dbReference>
<keyword evidence="5" id="KW-0812">Transmembrane</keyword>